<dbReference type="InterPro" id="IPR000385">
    <property type="entry name" value="MoaA_NifB_PqqE_Fe-S-bd_CS"/>
</dbReference>
<feature type="binding site" evidence="12">
    <location>
        <position position="45"/>
    </location>
    <ligand>
        <name>S-adenosyl-L-methionine</name>
        <dbReference type="ChEBI" id="CHEBI:59789"/>
    </ligand>
</feature>
<keyword evidence="9 12" id="KW-0501">Molybdenum cofactor biosynthesis</keyword>
<dbReference type="PANTHER" id="PTHR22960:SF0">
    <property type="entry name" value="MOLYBDENUM COFACTOR BIOSYNTHESIS PROTEIN 1"/>
    <property type="match status" value="1"/>
</dbReference>
<proteinExistence type="inferred from homology"/>
<feature type="binding site" evidence="12">
    <location>
        <position position="137"/>
    </location>
    <ligand>
        <name>S-adenosyl-L-methionine</name>
        <dbReference type="ChEBI" id="CHEBI:59789"/>
    </ligand>
</feature>
<dbReference type="SFLD" id="SFLDS00029">
    <property type="entry name" value="Radical_SAM"/>
    <property type="match status" value="1"/>
</dbReference>
<feature type="binding site" evidence="12">
    <location>
        <position position="39"/>
    </location>
    <ligand>
        <name>[4Fe-4S] cluster</name>
        <dbReference type="ChEBI" id="CHEBI:49883"/>
        <label>1</label>
        <note>4Fe-4S-S-AdoMet</note>
    </ligand>
</feature>
<comment type="similarity">
    <text evidence="12">Belongs to the radical SAM superfamily. MoaA family.</text>
</comment>
<dbReference type="EC" id="4.1.99.22" evidence="1 12"/>
<dbReference type="HAMAP" id="MF_01225_B">
    <property type="entry name" value="MoaA_B"/>
    <property type="match status" value="1"/>
</dbReference>
<dbReference type="SUPFAM" id="SSF102114">
    <property type="entry name" value="Radical SAM enzymes"/>
    <property type="match status" value="1"/>
</dbReference>
<dbReference type="AlphaFoldDB" id="A0A7V4U3S3"/>
<keyword evidence="7 12" id="KW-0411">Iron-sulfur</keyword>
<feature type="binding site" evidence="12">
    <location>
        <position position="82"/>
    </location>
    <ligand>
        <name>GTP</name>
        <dbReference type="ChEBI" id="CHEBI:37565"/>
    </ligand>
</feature>
<dbReference type="SFLD" id="SFLDG01067">
    <property type="entry name" value="SPASM/twitch_domain_containing"/>
    <property type="match status" value="1"/>
</dbReference>
<accession>A0A7V4U3S3</accession>
<dbReference type="PROSITE" id="PS51918">
    <property type="entry name" value="RADICAL_SAM"/>
    <property type="match status" value="1"/>
</dbReference>
<dbReference type="Gene3D" id="3.20.20.70">
    <property type="entry name" value="Aldolase class I"/>
    <property type="match status" value="1"/>
</dbReference>
<evidence type="ECO:0000259" key="13">
    <source>
        <dbReference type="PROSITE" id="PS51918"/>
    </source>
</evidence>
<dbReference type="GO" id="GO:0005525">
    <property type="term" value="F:GTP binding"/>
    <property type="evidence" value="ECO:0007669"/>
    <property type="project" value="UniProtKB-UniRule"/>
</dbReference>
<evidence type="ECO:0000256" key="8">
    <source>
        <dbReference type="ARBA" id="ARBA00023134"/>
    </source>
</evidence>
<feature type="binding site" evidence="12">
    <location>
        <position position="32"/>
    </location>
    <ligand>
        <name>GTP</name>
        <dbReference type="ChEBI" id="CHEBI:37565"/>
    </ligand>
</feature>
<dbReference type="UniPathway" id="UPA00344"/>
<evidence type="ECO:0000256" key="6">
    <source>
        <dbReference type="ARBA" id="ARBA00023004"/>
    </source>
</evidence>
<dbReference type="SFLD" id="SFLDG01386">
    <property type="entry name" value="main_SPASM_domain-containing"/>
    <property type="match status" value="1"/>
</dbReference>
<organism evidence="14">
    <name type="scientific">Caldithrix abyssi</name>
    <dbReference type="NCBI Taxonomy" id="187145"/>
    <lineage>
        <taxon>Bacteria</taxon>
        <taxon>Pseudomonadati</taxon>
        <taxon>Calditrichota</taxon>
        <taxon>Calditrichia</taxon>
        <taxon>Calditrichales</taxon>
        <taxon>Calditrichaceae</taxon>
        <taxon>Caldithrix</taxon>
    </lineage>
</organism>
<evidence type="ECO:0000256" key="11">
    <source>
        <dbReference type="ARBA" id="ARBA00048697"/>
    </source>
</evidence>
<dbReference type="PROSITE" id="PS01305">
    <property type="entry name" value="MOAA_NIFB_PQQE"/>
    <property type="match status" value="1"/>
</dbReference>
<feature type="binding site" evidence="12">
    <location>
        <position position="173"/>
    </location>
    <ligand>
        <name>GTP</name>
        <dbReference type="ChEBI" id="CHEBI:37565"/>
    </ligand>
</feature>
<feature type="binding site" evidence="12">
    <location>
        <position position="272"/>
    </location>
    <ligand>
        <name>[4Fe-4S] cluster</name>
        <dbReference type="ChEBI" id="CHEBI:49883"/>
        <label>2</label>
        <note>4Fe-4S-substrate</note>
    </ligand>
</feature>
<feature type="binding site" evidence="12">
    <location>
        <position position="113"/>
    </location>
    <ligand>
        <name>GTP</name>
        <dbReference type="ChEBI" id="CHEBI:37565"/>
    </ligand>
</feature>
<dbReference type="InterPro" id="IPR058240">
    <property type="entry name" value="rSAM_sf"/>
</dbReference>
<dbReference type="CDD" id="cd01335">
    <property type="entry name" value="Radical_SAM"/>
    <property type="match status" value="1"/>
</dbReference>
<comment type="function">
    <text evidence="12">Catalyzes the cyclization of GTP to (8S)-3',8-cyclo-7,8-dihydroguanosine 5'-triphosphate.</text>
</comment>
<feature type="binding site" evidence="12">
    <location>
        <position position="269"/>
    </location>
    <ligand>
        <name>[4Fe-4S] cluster</name>
        <dbReference type="ChEBI" id="CHEBI:49883"/>
        <label>2</label>
        <note>4Fe-4S-substrate</note>
    </ligand>
</feature>
<dbReference type="InterPro" id="IPR013785">
    <property type="entry name" value="Aldolase_TIM"/>
</dbReference>
<keyword evidence="6 12" id="KW-0408">Iron</keyword>
<feature type="binding site" evidence="12">
    <location>
        <position position="46"/>
    </location>
    <ligand>
        <name>[4Fe-4S] cluster</name>
        <dbReference type="ChEBI" id="CHEBI:49883"/>
        <label>1</label>
        <note>4Fe-4S-S-AdoMet</note>
    </ligand>
</feature>
<dbReference type="GO" id="GO:0006777">
    <property type="term" value="P:Mo-molybdopterin cofactor biosynthetic process"/>
    <property type="evidence" value="ECO:0007669"/>
    <property type="project" value="UniProtKB-UniRule"/>
</dbReference>
<dbReference type="InterPro" id="IPR013483">
    <property type="entry name" value="MoaA"/>
</dbReference>
<comment type="pathway">
    <text evidence="12">Cofactor biosynthesis; molybdopterin biosynthesis.</text>
</comment>
<dbReference type="InterPro" id="IPR007197">
    <property type="entry name" value="rSAM"/>
</dbReference>
<feature type="binding site" evidence="12">
    <location>
        <position position="86"/>
    </location>
    <ligand>
        <name>S-adenosyl-L-methionine</name>
        <dbReference type="ChEBI" id="CHEBI:59789"/>
    </ligand>
</feature>
<evidence type="ECO:0000256" key="2">
    <source>
        <dbReference type="ARBA" id="ARBA00022485"/>
    </source>
</evidence>
<comment type="cofactor">
    <cofactor evidence="12">
        <name>[4Fe-4S] cluster</name>
        <dbReference type="ChEBI" id="CHEBI:49883"/>
    </cofactor>
    <text evidence="12">Binds 2 [4Fe-4S] clusters. Binds 1 [4Fe-4S] cluster coordinated with 3 cysteines and an exchangeable S-adenosyl-L-methionine and 1 [4Fe-4S] cluster coordinated with 3 cysteines and the GTP-derived substrate.</text>
</comment>
<name>A0A7V4U3S3_CALAY</name>
<comment type="caution">
    <text evidence="14">The sequence shown here is derived from an EMBL/GenBank/DDBJ whole genome shotgun (WGS) entry which is preliminary data.</text>
</comment>
<dbReference type="GO" id="GO:0046872">
    <property type="term" value="F:metal ion binding"/>
    <property type="evidence" value="ECO:0007669"/>
    <property type="project" value="UniProtKB-KW"/>
</dbReference>
<keyword evidence="4 12" id="KW-0479">Metal-binding</keyword>
<gene>
    <name evidence="12 14" type="primary">moaA</name>
    <name evidence="14" type="ORF">ENK44_17025</name>
</gene>
<dbReference type="InterPro" id="IPR006638">
    <property type="entry name" value="Elp3/MiaA/NifB-like_rSAM"/>
</dbReference>
<evidence type="ECO:0000256" key="12">
    <source>
        <dbReference type="HAMAP-Rule" id="MF_01225"/>
    </source>
</evidence>
<dbReference type="CDD" id="cd21117">
    <property type="entry name" value="Twitch_MoaA"/>
    <property type="match status" value="1"/>
</dbReference>
<dbReference type="GO" id="GO:0061798">
    <property type="term" value="F:GTP 3',8'-cyclase activity"/>
    <property type="evidence" value="ECO:0007669"/>
    <property type="project" value="UniProtKB-UniRule"/>
</dbReference>
<dbReference type="Pfam" id="PF06463">
    <property type="entry name" value="Mob_synth_C"/>
    <property type="match status" value="1"/>
</dbReference>
<dbReference type="GO" id="GO:0061799">
    <property type="term" value="F:cyclic pyranopterin monophosphate synthase activity"/>
    <property type="evidence" value="ECO:0007669"/>
    <property type="project" value="TreeGrafter"/>
</dbReference>
<dbReference type="InterPro" id="IPR050105">
    <property type="entry name" value="MoCo_biosynth_MoaA/MoaC"/>
</dbReference>
<feature type="binding site" evidence="12">
    <location>
        <position position="207"/>
    </location>
    <ligand>
        <name>S-adenosyl-L-methionine</name>
        <dbReference type="ChEBI" id="CHEBI:59789"/>
    </ligand>
</feature>
<dbReference type="Proteomes" id="UP000885779">
    <property type="component" value="Unassembled WGS sequence"/>
</dbReference>
<keyword evidence="2 12" id="KW-0004">4Fe-4S</keyword>
<evidence type="ECO:0000256" key="7">
    <source>
        <dbReference type="ARBA" id="ARBA00023014"/>
    </source>
</evidence>
<feature type="binding site" evidence="12">
    <location>
        <position position="286"/>
    </location>
    <ligand>
        <name>[4Fe-4S] cluster</name>
        <dbReference type="ChEBI" id="CHEBI:49883"/>
        <label>2</label>
        <note>4Fe-4S-substrate</note>
    </ligand>
</feature>
<keyword evidence="5 12" id="KW-0547">Nucleotide-binding</keyword>
<dbReference type="InterPro" id="IPR040064">
    <property type="entry name" value="MoaA-like"/>
</dbReference>
<evidence type="ECO:0000256" key="5">
    <source>
        <dbReference type="ARBA" id="ARBA00022741"/>
    </source>
</evidence>
<evidence type="ECO:0000256" key="1">
    <source>
        <dbReference type="ARBA" id="ARBA00012167"/>
    </source>
</evidence>
<dbReference type="NCBIfam" id="TIGR02666">
    <property type="entry name" value="moaA"/>
    <property type="match status" value="1"/>
</dbReference>
<reference evidence="14" key="1">
    <citation type="journal article" date="2020" name="mSystems">
        <title>Genome- and Community-Level Interaction Insights into Carbon Utilization and Element Cycling Functions of Hydrothermarchaeota in Hydrothermal Sediment.</title>
        <authorList>
            <person name="Zhou Z."/>
            <person name="Liu Y."/>
            <person name="Xu W."/>
            <person name="Pan J."/>
            <person name="Luo Z.H."/>
            <person name="Li M."/>
        </authorList>
    </citation>
    <scope>NUCLEOTIDE SEQUENCE [LARGE SCALE GENOMIC DNA]</scope>
    <source>
        <strain evidence="14">HyVt-577</strain>
    </source>
</reference>
<evidence type="ECO:0000313" key="14">
    <source>
        <dbReference type="EMBL" id="HGY57413.1"/>
    </source>
</evidence>
<feature type="binding site" evidence="12">
    <location>
        <begin position="274"/>
        <end position="276"/>
    </location>
    <ligand>
        <name>GTP</name>
        <dbReference type="ChEBI" id="CHEBI:37565"/>
    </ligand>
</feature>
<protein>
    <recommendedName>
        <fullName evidence="1 12">GTP 3',8-cyclase</fullName>
        <ecNumber evidence="1 12">4.1.99.22</ecNumber>
    </recommendedName>
    <alternativeName>
        <fullName evidence="12">Molybdenum cofactor biosynthesis protein A</fullName>
    </alternativeName>
</protein>
<keyword evidence="3 12" id="KW-0949">S-adenosyl-L-methionine</keyword>
<dbReference type="EMBL" id="DRQG01000158">
    <property type="protein sequence ID" value="HGY57413.1"/>
    <property type="molecule type" value="Genomic_DNA"/>
</dbReference>
<keyword evidence="10 12" id="KW-0456">Lyase</keyword>
<sequence>MDAPSFAHPIRSISATQKPLIDPFGRKLDYLRLALTDRCNLRCRYCMPEEGIAPVNHSDILSFEEMFRLVRVLAGLGVKKVRLTGGEPFVRKGALQFIRNINALKDIQSVHITTNGVLIGNIISQLKELNLGGVNLSLDTLNPKRFAAITRRNYFPPVYDALQKLLISGIPLKLNMVVQKGVNDDELGDFIELARDHALQVRFIEEMPFNGLGKKATDYLTAESILQTIRFMYPQMRETLAADGTARIFTIPGFKGSIGLIGGYSRQFCDTCSRLRITPLGVLKTCLYDNGVLDLRALLRSGATDRNIEEALRDAVARRYKDGFEAEAANRTEKHSMAMIGG</sequence>
<keyword evidence="8 12" id="KW-0342">GTP-binding</keyword>
<comment type="catalytic activity">
    <reaction evidence="11 12">
        <text>GTP + AH2 + S-adenosyl-L-methionine = (8S)-3',8-cyclo-7,8-dihydroguanosine 5'-triphosphate + 5'-deoxyadenosine + L-methionine + A + H(+)</text>
        <dbReference type="Rhea" id="RHEA:49576"/>
        <dbReference type="ChEBI" id="CHEBI:13193"/>
        <dbReference type="ChEBI" id="CHEBI:15378"/>
        <dbReference type="ChEBI" id="CHEBI:17319"/>
        <dbReference type="ChEBI" id="CHEBI:17499"/>
        <dbReference type="ChEBI" id="CHEBI:37565"/>
        <dbReference type="ChEBI" id="CHEBI:57844"/>
        <dbReference type="ChEBI" id="CHEBI:59789"/>
        <dbReference type="ChEBI" id="CHEBI:131766"/>
        <dbReference type="EC" id="4.1.99.22"/>
    </reaction>
</comment>
<dbReference type="GO" id="GO:0051539">
    <property type="term" value="F:4 iron, 4 sulfur cluster binding"/>
    <property type="evidence" value="ECO:0007669"/>
    <property type="project" value="UniProtKB-UniRule"/>
</dbReference>
<dbReference type="SMART" id="SM00729">
    <property type="entry name" value="Elp3"/>
    <property type="match status" value="1"/>
</dbReference>
<dbReference type="Pfam" id="PF04055">
    <property type="entry name" value="Radical_SAM"/>
    <property type="match status" value="1"/>
</dbReference>
<evidence type="ECO:0000256" key="4">
    <source>
        <dbReference type="ARBA" id="ARBA00022723"/>
    </source>
</evidence>
<evidence type="ECO:0000256" key="3">
    <source>
        <dbReference type="ARBA" id="ARBA00022691"/>
    </source>
</evidence>
<evidence type="ECO:0000256" key="10">
    <source>
        <dbReference type="ARBA" id="ARBA00023239"/>
    </source>
</evidence>
<dbReference type="InterPro" id="IPR010505">
    <property type="entry name" value="MoaA_twitch"/>
</dbReference>
<feature type="domain" description="Radical SAM core" evidence="13">
    <location>
        <begin position="23"/>
        <end position="243"/>
    </location>
</feature>
<dbReference type="PANTHER" id="PTHR22960">
    <property type="entry name" value="MOLYBDOPTERIN COFACTOR SYNTHESIS PROTEIN A"/>
    <property type="match status" value="1"/>
</dbReference>
<feature type="binding site" evidence="12">
    <location>
        <position position="43"/>
    </location>
    <ligand>
        <name>[4Fe-4S] cluster</name>
        <dbReference type="ChEBI" id="CHEBI:49883"/>
        <label>1</label>
        <note>4Fe-4S-S-AdoMet</note>
    </ligand>
</feature>
<evidence type="ECO:0000256" key="9">
    <source>
        <dbReference type="ARBA" id="ARBA00023150"/>
    </source>
</evidence>
<comment type="subunit">
    <text evidence="12">Monomer and homodimer.</text>
</comment>
<dbReference type="GO" id="GO:1904047">
    <property type="term" value="F:S-adenosyl-L-methionine binding"/>
    <property type="evidence" value="ECO:0007669"/>
    <property type="project" value="UniProtKB-UniRule"/>
</dbReference>
<dbReference type="SFLD" id="SFLDG01383">
    <property type="entry name" value="cyclic_pyranopterin_phosphate"/>
    <property type="match status" value="1"/>
</dbReference>